<proteinExistence type="predicted"/>
<dbReference type="EMBL" id="CP155447">
    <property type="protein sequence ID" value="XBH04280.1"/>
    <property type="molecule type" value="Genomic_DNA"/>
</dbReference>
<organism evidence="2">
    <name type="scientific">Singulisphaera sp. Ch08</name>
    <dbReference type="NCBI Taxonomy" id="3120278"/>
    <lineage>
        <taxon>Bacteria</taxon>
        <taxon>Pseudomonadati</taxon>
        <taxon>Planctomycetota</taxon>
        <taxon>Planctomycetia</taxon>
        <taxon>Isosphaerales</taxon>
        <taxon>Isosphaeraceae</taxon>
        <taxon>Singulisphaera</taxon>
    </lineage>
</organism>
<protein>
    <submittedName>
        <fullName evidence="2">Uncharacterized protein</fullName>
    </submittedName>
</protein>
<evidence type="ECO:0000313" key="2">
    <source>
        <dbReference type="EMBL" id="XBH04280.1"/>
    </source>
</evidence>
<dbReference type="RefSeq" id="WP_406697033.1">
    <property type="nucleotide sequence ID" value="NZ_CP155447.1"/>
</dbReference>
<accession>A0AAU7CGT1</accession>
<name>A0AAU7CGT1_9BACT</name>
<feature type="region of interest" description="Disordered" evidence="1">
    <location>
        <begin position="1"/>
        <end position="40"/>
    </location>
</feature>
<sequence>MSVAVLAQQGTSAQPAGDRPLVESSPKPARNDADQVAPAPDLGRDMAIHQMLDLSISAKFDGSPLEDLLKYLKAASTGTNDNGLPIYVEPTGLADMGQTATSPVTVDVEGVKIRSVLERALRPLGLSFTVKDGLLVIDSRTAIALSHLENRLNSFETKLDRILKAVERGEKSPRR</sequence>
<gene>
    <name evidence="2" type="ORF">V5E97_39205</name>
</gene>
<reference evidence="2" key="1">
    <citation type="submission" date="2024-05" db="EMBL/GenBank/DDBJ databases">
        <title>Planctomycetes of the genus Singulisphaera possess chitinolytic capabilities.</title>
        <authorList>
            <person name="Ivanova A."/>
        </authorList>
    </citation>
    <scope>NUCLEOTIDE SEQUENCE</scope>
    <source>
        <strain evidence="2">Ch08T</strain>
    </source>
</reference>
<evidence type="ECO:0000256" key="1">
    <source>
        <dbReference type="SAM" id="MobiDB-lite"/>
    </source>
</evidence>
<dbReference type="AlphaFoldDB" id="A0AAU7CGT1"/>